<keyword evidence="10 19" id="KW-0430">Lectin</keyword>
<evidence type="ECO:0000256" key="14">
    <source>
        <dbReference type="ARBA" id="ARBA00022972"/>
    </source>
</evidence>
<keyword evidence="6" id="KW-0597">Phosphoprotein</keyword>
<dbReference type="SMART" id="SM00908">
    <property type="entry name" value="Gal-bind_lectin"/>
    <property type="match status" value="1"/>
</dbReference>
<evidence type="ECO:0000256" key="20">
    <source>
        <dbReference type="SAM" id="MobiDB-lite"/>
    </source>
</evidence>
<evidence type="ECO:0000256" key="9">
    <source>
        <dbReference type="ARBA" id="ARBA00022728"/>
    </source>
</evidence>
<dbReference type="Pfam" id="PF00337">
    <property type="entry name" value="Gal-bind_lectin"/>
    <property type="match status" value="1"/>
</dbReference>
<keyword evidence="9" id="KW-0747">Spliceosome</keyword>
<evidence type="ECO:0000256" key="13">
    <source>
        <dbReference type="ARBA" id="ARBA00022859"/>
    </source>
</evidence>
<dbReference type="PANTHER" id="PTHR11346">
    <property type="entry name" value="GALECTIN"/>
    <property type="match status" value="1"/>
</dbReference>
<keyword evidence="12" id="KW-0221">Differentiation</keyword>
<evidence type="ECO:0000256" key="18">
    <source>
        <dbReference type="ARBA" id="ARBA00023242"/>
    </source>
</evidence>
<keyword evidence="16" id="KW-1015">Disulfide bond</keyword>
<protein>
    <recommendedName>
        <fullName evidence="19">Galectin</fullName>
    </recommendedName>
</protein>
<feature type="compositionally biased region" description="Pro residues" evidence="20">
    <location>
        <begin position="70"/>
        <end position="96"/>
    </location>
</feature>
<feature type="domain" description="Galectin" evidence="21">
    <location>
        <begin position="98"/>
        <end position="229"/>
    </location>
</feature>
<gene>
    <name evidence="22" type="ORF">ANANG_G00016380</name>
</gene>
<evidence type="ECO:0000256" key="2">
    <source>
        <dbReference type="ARBA" id="ARBA00004496"/>
    </source>
</evidence>
<keyword evidence="5" id="KW-0964">Secreted</keyword>
<dbReference type="GO" id="GO:0045087">
    <property type="term" value="P:innate immune response"/>
    <property type="evidence" value="ECO:0007669"/>
    <property type="project" value="UniProtKB-KW"/>
</dbReference>
<keyword evidence="23" id="KW-1185">Reference proteome</keyword>
<keyword evidence="7" id="KW-0399">Innate immunity</keyword>
<dbReference type="GO" id="GO:0045806">
    <property type="term" value="P:negative regulation of endocytosis"/>
    <property type="evidence" value="ECO:0007669"/>
    <property type="project" value="TreeGrafter"/>
</dbReference>
<evidence type="ECO:0000256" key="19">
    <source>
        <dbReference type="RuleBase" id="RU102079"/>
    </source>
</evidence>
<evidence type="ECO:0000259" key="21">
    <source>
        <dbReference type="PROSITE" id="PS51304"/>
    </source>
</evidence>
<dbReference type="FunFam" id="2.60.120.200:FF:000023">
    <property type="entry name" value="Galectin"/>
    <property type="match status" value="1"/>
</dbReference>
<dbReference type="GO" id="GO:0002548">
    <property type="term" value="P:monocyte chemotaxis"/>
    <property type="evidence" value="ECO:0007669"/>
    <property type="project" value="TreeGrafter"/>
</dbReference>
<dbReference type="EMBL" id="JAFIRN010000001">
    <property type="protein sequence ID" value="KAG5857181.1"/>
    <property type="molecule type" value="Genomic_DNA"/>
</dbReference>
<sequence length="232" mass="26017">MNQNNLWGPPQNGQNSGAPVWPGQPNQPMWPGQPNQPMWPGQPNQPMWPGQPNQTPQPAWPGQPNQTPQPAWPGQPNQPPTLNPAQDPPQEAPPKVPYDLKLPNGVYDKMLITIKGQVKPKPNKFTVNLSRGKDIALHFNPRFNEHGKAVIVRNSLVGGRWGREERALSQFPFAPEQPFELKILCTPSEYKVAVNKAHLLEYKHRIPELNQVTCLGIYDDITLTSVNVEKLP</sequence>
<dbReference type="GO" id="GO:0008380">
    <property type="term" value="P:RNA splicing"/>
    <property type="evidence" value="ECO:0007669"/>
    <property type="project" value="UniProtKB-KW"/>
</dbReference>
<keyword evidence="4" id="KW-0963">Cytoplasm</keyword>
<evidence type="ECO:0000256" key="6">
    <source>
        <dbReference type="ARBA" id="ARBA00022553"/>
    </source>
</evidence>
<dbReference type="GO" id="GO:0005615">
    <property type="term" value="C:extracellular space"/>
    <property type="evidence" value="ECO:0007669"/>
    <property type="project" value="TreeGrafter"/>
</dbReference>
<dbReference type="InterPro" id="IPR001079">
    <property type="entry name" value="Galectin_CRD"/>
</dbReference>
<feature type="compositionally biased region" description="Polar residues" evidence="20">
    <location>
        <begin position="1"/>
        <end position="17"/>
    </location>
</feature>
<reference evidence="22" key="1">
    <citation type="submission" date="2021-01" db="EMBL/GenBank/DDBJ databases">
        <title>A chromosome-scale assembly of European eel, Anguilla anguilla.</title>
        <authorList>
            <person name="Henkel C."/>
            <person name="Jong-Raadsen S.A."/>
            <person name="Dufour S."/>
            <person name="Weltzien F.-A."/>
            <person name="Palstra A.P."/>
            <person name="Pelster B."/>
            <person name="Spaink H.P."/>
            <person name="Van Den Thillart G.E."/>
            <person name="Jansen H."/>
            <person name="Zahm M."/>
            <person name="Klopp C."/>
            <person name="Cedric C."/>
            <person name="Louis A."/>
            <person name="Berthelot C."/>
            <person name="Parey E."/>
            <person name="Roest Crollius H."/>
            <person name="Montfort J."/>
            <person name="Robinson-Rechavi M."/>
            <person name="Bucao C."/>
            <person name="Bouchez O."/>
            <person name="Gislard M."/>
            <person name="Lluch J."/>
            <person name="Milhes M."/>
            <person name="Lampietro C."/>
            <person name="Lopez Roques C."/>
            <person name="Donnadieu C."/>
            <person name="Braasch I."/>
            <person name="Desvignes T."/>
            <person name="Postlethwait J."/>
            <person name="Bobe J."/>
            <person name="Guiguen Y."/>
            <person name="Dirks R."/>
        </authorList>
    </citation>
    <scope>NUCLEOTIDE SEQUENCE</scope>
    <source>
        <strain evidence="22">Tag_6206</strain>
        <tissue evidence="22">Liver</tissue>
    </source>
</reference>
<evidence type="ECO:0000256" key="17">
    <source>
        <dbReference type="ARBA" id="ARBA00023187"/>
    </source>
</evidence>
<keyword evidence="18" id="KW-0539">Nucleus</keyword>
<dbReference type="AlphaFoldDB" id="A0A9D3N0L7"/>
<evidence type="ECO:0000256" key="16">
    <source>
        <dbReference type="ARBA" id="ARBA00023157"/>
    </source>
</evidence>
<dbReference type="GO" id="GO:0048030">
    <property type="term" value="F:disaccharide binding"/>
    <property type="evidence" value="ECO:0007669"/>
    <property type="project" value="TreeGrafter"/>
</dbReference>
<dbReference type="Gene3D" id="2.60.120.200">
    <property type="match status" value="1"/>
</dbReference>
<accession>A0A9D3N0L7</accession>
<evidence type="ECO:0000313" key="23">
    <source>
        <dbReference type="Proteomes" id="UP001044222"/>
    </source>
</evidence>
<keyword evidence="13" id="KW-0391">Immunity</keyword>
<keyword evidence="15" id="KW-0007">Acetylation</keyword>
<dbReference type="InterPro" id="IPR044156">
    <property type="entry name" value="Galectin-like"/>
</dbReference>
<dbReference type="GO" id="GO:0019863">
    <property type="term" value="F:IgE binding"/>
    <property type="evidence" value="ECO:0007669"/>
    <property type="project" value="UniProtKB-KW"/>
</dbReference>
<evidence type="ECO:0000256" key="12">
    <source>
        <dbReference type="ARBA" id="ARBA00022782"/>
    </source>
</evidence>
<evidence type="ECO:0000313" key="22">
    <source>
        <dbReference type="EMBL" id="KAG5857181.1"/>
    </source>
</evidence>
<dbReference type="InterPro" id="IPR013320">
    <property type="entry name" value="ConA-like_dom_sf"/>
</dbReference>
<feature type="region of interest" description="Disordered" evidence="20">
    <location>
        <begin position="1"/>
        <end position="100"/>
    </location>
</feature>
<feature type="compositionally biased region" description="Polar residues" evidence="20">
    <location>
        <begin position="51"/>
        <end position="69"/>
    </location>
</feature>
<evidence type="ECO:0000256" key="10">
    <source>
        <dbReference type="ARBA" id="ARBA00022734"/>
    </source>
</evidence>
<dbReference type="GO" id="GO:0048245">
    <property type="term" value="P:eosinophil chemotaxis"/>
    <property type="evidence" value="ECO:0007669"/>
    <property type="project" value="TreeGrafter"/>
</dbReference>
<dbReference type="GO" id="GO:0005681">
    <property type="term" value="C:spliceosomal complex"/>
    <property type="evidence" value="ECO:0007669"/>
    <property type="project" value="UniProtKB-KW"/>
</dbReference>
<dbReference type="Proteomes" id="UP001044222">
    <property type="component" value="Unassembled WGS sequence"/>
</dbReference>
<dbReference type="GO" id="GO:0050918">
    <property type="term" value="P:positive chemotaxis"/>
    <property type="evidence" value="ECO:0007669"/>
    <property type="project" value="TreeGrafter"/>
</dbReference>
<dbReference type="SMART" id="SM00276">
    <property type="entry name" value="GLECT"/>
    <property type="match status" value="1"/>
</dbReference>
<keyword evidence="14" id="KW-0389">IgE-binding protein</keyword>
<comment type="subcellular location">
    <subcellularLocation>
        <location evidence="2">Cytoplasm</location>
    </subcellularLocation>
    <subcellularLocation>
        <location evidence="1">Nucleus</location>
    </subcellularLocation>
    <subcellularLocation>
        <location evidence="3">Secreted</location>
    </subcellularLocation>
</comment>
<dbReference type="GO" id="GO:0006397">
    <property type="term" value="P:mRNA processing"/>
    <property type="evidence" value="ECO:0007669"/>
    <property type="project" value="UniProtKB-KW"/>
</dbReference>
<evidence type="ECO:0000256" key="7">
    <source>
        <dbReference type="ARBA" id="ARBA00022588"/>
    </source>
</evidence>
<dbReference type="GO" id="GO:0048246">
    <property type="term" value="P:macrophage chemotaxis"/>
    <property type="evidence" value="ECO:0007669"/>
    <property type="project" value="TreeGrafter"/>
</dbReference>
<comment type="caution">
    <text evidence="22">The sequence shown here is derived from an EMBL/GenBank/DDBJ whole genome shotgun (WGS) entry which is preliminary data.</text>
</comment>
<evidence type="ECO:0000256" key="8">
    <source>
        <dbReference type="ARBA" id="ARBA00022664"/>
    </source>
</evidence>
<keyword evidence="17" id="KW-0508">mRNA splicing</keyword>
<keyword evidence="8" id="KW-0507">mRNA processing</keyword>
<name>A0A9D3N0L7_ANGAN</name>
<evidence type="ECO:0000256" key="11">
    <source>
        <dbReference type="ARBA" id="ARBA00022737"/>
    </source>
</evidence>
<dbReference type="GO" id="GO:0030593">
    <property type="term" value="P:neutrophil chemotaxis"/>
    <property type="evidence" value="ECO:0007669"/>
    <property type="project" value="TreeGrafter"/>
</dbReference>
<dbReference type="SUPFAM" id="SSF49899">
    <property type="entry name" value="Concanavalin A-like lectins/glucanases"/>
    <property type="match status" value="1"/>
</dbReference>
<dbReference type="CDD" id="cd00070">
    <property type="entry name" value="GLECT"/>
    <property type="match status" value="1"/>
</dbReference>
<evidence type="ECO:0000256" key="5">
    <source>
        <dbReference type="ARBA" id="ARBA00022525"/>
    </source>
</evidence>
<organism evidence="22 23">
    <name type="scientific">Anguilla anguilla</name>
    <name type="common">European freshwater eel</name>
    <name type="synonym">Muraena anguilla</name>
    <dbReference type="NCBI Taxonomy" id="7936"/>
    <lineage>
        <taxon>Eukaryota</taxon>
        <taxon>Metazoa</taxon>
        <taxon>Chordata</taxon>
        <taxon>Craniata</taxon>
        <taxon>Vertebrata</taxon>
        <taxon>Euteleostomi</taxon>
        <taxon>Actinopterygii</taxon>
        <taxon>Neopterygii</taxon>
        <taxon>Teleostei</taxon>
        <taxon>Anguilliformes</taxon>
        <taxon>Anguillidae</taxon>
        <taxon>Anguilla</taxon>
    </lineage>
</organism>
<evidence type="ECO:0000256" key="15">
    <source>
        <dbReference type="ARBA" id="ARBA00022990"/>
    </source>
</evidence>
<dbReference type="PROSITE" id="PS51304">
    <property type="entry name" value="GALECTIN"/>
    <property type="match status" value="1"/>
</dbReference>
<evidence type="ECO:0000256" key="3">
    <source>
        <dbReference type="ARBA" id="ARBA00004613"/>
    </source>
</evidence>
<dbReference type="GO" id="GO:0030154">
    <property type="term" value="P:cell differentiation"/>
    <property type="evidence" value="ECO:0007669"/>
    <property type="project" value="UniProtKB-KW"/>
</dbReference>
<keyword evidence="11" id="KW-0677">Repeat</keyword>
<dbReference type="GO" id="GO:0005737">
    <property type="term" value="C:cytoplasm"/>
    <property type="evidence" value="ECO:0007669"/>
    <property type="project" value="UniProtKB-SubCell"/>
</dbReference>
<dbReference type="GO" id="GO:0001772">
    <property type="term" value="C:immunological synapse"/>
    <property type="evidence" value="ECO:0007669"/>
    <property type="project" value="TreeGrafter"/>
</dbReference>
<dbReference type="PANTHER" id="PTHR11346:SF26">
    <property type="entry name" value="GALECTIN-3"/>
    <property type="match status" value="1"/>
</dbReference>
<evidence type="ECO:0000256" key="4">
    <source>
        <dbReference type="ARBA" id="ARBA00022490"/>
    </source>
</evidence>
<dbReference type="GO" id="GO:0043236">
    <property type="term" value="F:laminin binding"/>
    <property type="evidence" value="ECO:0007669"/>
    <property type="project" value="TreeGrafter"/>
</dbReference>
<dbReference type="GO" id="GO:2001237">
    <property type="term" value="P:negative regulation of extrinsic apoptotic signaling pathway"/>
    <property type="evidence" value="ECO:0007669"/>
    <property type="project" value="TreeGrafter"/>
</dbReference>
<dbReference type="GO" id="GO:0090280">
    <property type="term" value="P:positive regulation of calcium ion import"/>
    <property type="evidence" value="ECO:0007669"/>
    <property type="project" value="TreeGrafter"/>
</dbReference>
<proteinExistence type="predicted"/>
<evidence type="ECO:0000256" key="1">
    <source>
        <dbReference type="ARBA" id="ARBA00004123"/>
    </source>
</evidence>